<dbReference type="InterPro" id="IPR037294">
    <property type="entry name" value="ABC_BtuC-like"/>
</dbReference>
<evidence type="ECO:0000256" key="7">
    <source>
        <dbReference type="ARBA" id="ARBA00023136"/>
    </source>
</evidence>
<dbReference type="PANTHER" id="PTHR30472">
    <property type="entry name" value="FERRIC ENTEROBACTIN TRANSPORT SYSTEM PERMEASE PROTEIN"/>
    <property type="match status" value="1"/>
</dbReference>
<feature type="transmembrane region" description="Helical" evidence="8">
    <location>
        <begin position="188"/>
        <end position="209"/>
    </location>
</feature>
<reference evidence="9 10" key="1">
    <citation type="journal article" date="2019" name="Int. J. Syst. Evol. Microbiol.">
        <title>The Global Catalogue of Microorganisms (GCM) 10K type strain sequencing project: providing services to taxonomists for standard genome sequencing and annotation.</title>
        <authorList>
            <consortium name="The Broad Institute Genomics Platform"/>
            <consortium name="The Broad Institute Genome Sequencing Center for Infectious Disease"/>
            <person name="Wu L."/>
            <person name="Ma J."/>
        </authorList>
    </citation>
    <scope>NUCLEOTIDE SEQUENCE [LARGE SCALE GENOMIC DNA]</scope>
    <source>
        <strain evidence="9 10">JCM 15481</strain>
    </source>
</reference>
<evidence type="ECO:0000256" key="6">
    <source>
        <dbReference type="ARBA" id="ARBA00022989"/>
    </source>
</evidence>
<comment type="similarity">
    <text evidence="2">Belongs to the binding-protein-dependent transport system permease family. FecCD subfamily.</text>
</comment>
<dbReference type="SUPFAM" id="SSF81345">
    <property type="entry name" value="ABC transporter involved in vitamin B12 uptake, BtuC"/>
    <property type="match status" value="1"/>
</dbReference>
<keyword evidence="7 8" id="KW-0472">Membrane</keyword>
<comment type="subcellular location">
    <subcellularLocation>
        <location evidence="1">Cell membrane</location>
        <topology evidence="1">Multi-pass membrane protein</topology>
    </subcellularLocation>
</comment>
<accession>A0ABN2XIM0</accession>
<evidence type="ECO:0000256" key="3">
    <source>
        <dbReference type="ARBA" id="ARBA00022448"/>
    </source>
</evidence>
<protein>
    <recommendedName>
        <fullName evidence="11">Iron ABC transporter</fullName>
    </recommendedName>
</protein>
<evidence type="ECO:0000256" key="4">
    <source>
        <dbReference type="ARBA" id="ARBA00022475"/>
    </source>
</evidence>
<evidence type="ECO:0000313" key="10">
    <source>
        <dbReference type="Proteomes" id="UP001500443"/>
    </source>
</evidence>
<dbReference type="EMBL" id="BAAAPF010000012">
    <property type="protein sequence ID" value="GAA2111524.1"/>
    <property type="molecule type" value="Genomic_DNA"/>
</dbReference>
<dbReference type="Pfam" id="PF01032">
    <property type="entry name" value="FecCD"/>
    <property type="match status" value="1"/>
</dbReference>
<keyword evidence="10" id="KW-1185">Reference proteome</keyword>
<feature type="transmembrane region" description="Helical" evidence="8">
    <location>
        <begin position="229"/>
        <end position="255"/>
    </location>
</feature>
<keyword evidence="3" id="KW-0813">Transport</keyword>
<evidence type="ECO:0000256" key="1">
    <source>
        <dbReference type="ARBA" id="ARBA00004651"/>
    </source>
</evidence>
<keyword evidence="6 8" id="KW-1133">Transmembrane helix</keyword>
<feature type="transmembrane region" description="Helical" evidence="8">
    <location>
        <begin position="86"/>
        <end position="105"/>
    </location>
</feature>
<evidence type="ECO:0000313" key="9">
    <source>
        <dbReference type="EMBL" id="GAA2111524.1"/>
    </source>
</evidence>
<name>A0ABN2XIM0_9ACTN</name>
<evidence type="ECO:0008006" key="11">
    <source>
        <dbReference type="Google" id="ProtNLM"/>
    </source>
</evidence>
<dbReference type="Gene3D" id="1.10.3470.10">
    <property type="entry name" value="ABC transporter involved in vitamin B12 uptake, BtuC"/>
    <property type="match status" value="1"/>
</dbReference>
<comment type="caution">
    <text evidence="9">The sequence shown here is derived from an EMBL/GenBank/DDBJ whole genome shotgun (WGS) entry which is preliminary data.</text>
</comment>
<evidence type="ECO:0000256" key="2">
    <source>
        <dbReference type="ARBA" id="ARBA00007935"/>
    </source>
</evidence>
<keyword evidence="4" id="KW-1003">Cell membrane</keyword>
<sequence length="331" mass="32189">MLGCLTAAVLLAAVTGLLAGGAVAPGEVWPALTGGAVDPTTRHIVWQLRVPRVLVALVAGACLGLAGLVLQAALRNPLAGPEVTGVTPGAVLGAVAATAAGLAGWASPTAVVVAAVAGGCAGAGLLWLLAGRDRSDPAAVAVHGVLVSAVLGGLTAMVLLVAPGELGSVVQWLVGTTEARTWDHWALLWPWALAWGAAAWLTAGPLMLLRCGEDVARAAGLASSRARGFALACAVGLTAGAVAAVGALGFVGLLVPHVALALLGADLRLALPGAALAGAVAVCGADAVAQLSSRAAVSWGAGHLSIPVGAVTTAVGAVVLLAVARRHTTEL</sequence>
<dbReference type="InterPro" id="IPR000522">
    <property type="entry name" value="ABC_transptr_permease_BtuC"/>
</dbReference>
<dbReference type="Proteomes" id="UP001500443">
    <property type="component" value="Unassembled WGS sequence"/>
</dbReference>
<dbReference type="PANTHER" id="PTHR30472:SF24">
    <property type="entry name" value="FERRIC ENTEROBACTIN TRANSPORT SYSTEM PERMEASE PROTEIN FEPG"/>
    <property type="match status" value="1"/>
</dbReference>
<gene>
    <name evidence="9" type="ORF">GCM10009802_09210</name>
</gene>
<keyword evidence="5 8" id="KW-0812">Transmembrane</keyword>
<feature type="transmembrane region" description="Helical" evidence="8">
    <location>
        <begin position="141"/>
        <end position="162"/>
    </location>
</feature>
<feature type="transmembrane region" description="Helical" evidence="8">
    <location>
        <begin position="54"/>
        <end position="74"/>
    </location>
</feature>
<organism evidence="9 10">
    <name type="scientific">Streptomyces synnematoformans</name>
    <dbReference type="NCBI Taxonomy" id="415721"/>
    <lineage>
        <taxon>Bacteria</taxon>
        <taxon>Bacillati</taxon>
        <taxon>Actinomycetota</taxon>
        <taxon>Actinomycetes</taxon>
        <taxon>Kitasatosporales</taxon>
        <taxon>Streptomycetaceae</taxon>
        <taxon>Streptomyces</taxon>
    </lineage>
</organism>
<proteinExistence type="inferred from homology"/>
<feature type="transmembrane region" description="Helical" evidence="8">
    <location>
        <begin position="301"/>
        <end position="324"/>
    </location>
</feature>
<feature type="transmembrane region" description="Helical" evidence="8">
    <location>
        <begin position="111"/>
        <end position="129"/>
    </location>
</feature>
<evidence type="ECO:0000256" key="5">
    <source>
        <dbReference type="ARBA" id="ARBA00022692"/>
    </source>
</evidence>
<evidence type="ECO:0000256" key="8">
    <source>
        <dbReference type="SAM" id="Phobius"/>
    </source>
</evidence>